<feature type="domain" description="HTH CENPB-type" evidence="4">
    <location>
        <begin position="15"/>
        <end position="86"/>
    </location>
</feature>
<comment type="caution">
    <text evidence="5">The sequence shown here is derived from an EMBL/GenBank/DDBJ whole genome shotgun (WGS) entry which is preliminary data.</text>
</comment>
<dbReference type="AlphaFoldDB" id="A0A9J6H6N5"/>
<comment type="subcellular location">
    <subcellularLocation>
        <location evidence="1">Nucleus</location>
    </subcellularLocation>
</comment>
<dbReference type="Gene3D" id="1.10.10.60">
    <property type="entry name" value="Homeodomain-like"/>
    <property type="match status" value="1"/>
</dbReference>
<evidence type="ECO:0000256" key="2">
    <source>
        <dbReference type="ARBA" id="ARBA00023125"/>
    </source>
</evidence>
<accession>A0A9J6H6N5</accession>
<dbReference type="InterPro" id="IPR006600">
    <property type="entry name" value="HTH_CenpB_DNA-bd_dom"/>
</dbReference>
<evidence type="ECO:0000313" key="5">
    <source>
        <dbReference type="EMBL" id="KAH9382753.1"/>
    </source>
</evidence>
<reference evidence="5 6" key="1">
    <citation type="journal article" date="2020" name="Cell">
        <title>Large-Scale Comparative Analyses of Tick Genomes Elucidate Their Genetic Diversity and Vector Capacities.</title>
        <authorList>
            <consortium name="Tick Genome and Microbiome Consortium (TIGMIC)"/>
            <person name="Jia N."/>
            <person name="Wang J."/>
            <person name="Shi W."/>
            <person name="Du L."/>
            <person name="Sun Y."/>
            <person name="Zhan W."/>
            <person name="Jiang J.F."/>
            <person name="Wang Q."/>
            <person name="Zhang B."/>
            <person name="Ji P."/>
            <person name="Bell-Sakyi L."/>
            <person name="Cui X.M."/>
            <person name="Yuan T.T."/>
            <person name="Jiang B.G."/>
            <person name="Yang W.F."/>
            <person name="Lam T.T."/>
            <person name="Chang Q.C."/>
            <person name="Ding S.J."/>
            <person name="Wang X.J."/>
            <person name="Zhu J.G."/>
            <person name="Ruan X.D."/>
            <person name="Zhao L."/>
            <person name="Wei J.T."/>
            <person name="Ye R.Z."/>
            <person name="Que T.C."/>
            <person name="Du C.H."/>
            <person name="Zhou Y.H."/>
            <person name="Cheng J.X."/>
            <person name="Dai P.F."/>
            <person name="Guo W.B."/>
            <person name="Han X.H."/>
            <person name="Huang E.J."/>
            <person name="Li L.F."/>
            <person name="Wei W."/>
            <person name="Gao Y.C."/>
            <person name="Liu J.Z."/>
            <person name="Shao H.Z."/>
            <person name="Wang X."/>
            <person name="Wang C.C."/>
            <person name="Yang T.C."/>
            <person name="Huo Q.B."/>
            <person name="Li W."/>
            <person name="Chen H.Y."/>
            <person name="Chen S.E."/>
            <person name="Zhou L.G."/>
            <person name="Ni X.B."/>
            <person name="Tian J.H."/>
            <person name="Sheng Y."/>
            <person name="Liu T."/>
            <person name="Pan Y.S."/>
            <person name="Xia L.Y."/>
            <person name="Li J."/>
            <person name="Zhao F."/>
            <person name="Cao W.C."/>
        </authorList>
    </citation>
    <scope>NUCLEOTIDE SEQUENCE [LARGE SCALE GENOMIC DNA]</scope>
    <source>
        <strain evidence="5">HaeL-2018</strain>
    </source>
</reference>
<dbReference type="GO" id="GO:0005634">
    <property type="term" value="C:nucleus"/>
    <property type="evidence" value="ECO:0007669"/>
    <property type="project" value="UniProtKB-SubCell"/>
</dbReference>
<protein>
    <recommendedName>
        <fullName evidence="4">HTH CENPB-type domain-containing protein</fullName>
    </recommendedName>
</protein>
<gene>
    <name evidence="5" type="ORF">HPB48_023312</name>
</gene>
<evidence type="ECO:0000256" key="3">
    <source>
        <dbReference type="SAM" id="MobiDB-lite"/>
    </source>
</evidence>
<dbReference type="OrthoDB" id="9909311at2759"/>
<dbReference type="SMART" id="SM00674">
    <property type="entry name" value="CENPB"/>
    <property type="match status" value="1"/>
</dbReference>
<name>A0A9J6H6N5_HAELO</name>
<dbReference type="Pfam" id="PF03221">
    <property type="entry name" value="HTH_Tnp_Tc5"/>
    <property type="match status" value="1"/>
</dbReference>
<keyword evidence="6" id="KW-1185">Reference proteome</keyword>
<dbReference type="SUPFAM" id="SSF46689">
    <property type="entry name" value="Homeodomain-like"/>
    <property type="match status" value="1"/>
</dbReference>
<dbReference type="Proteomes" id="UP000821853">
    <property type="component" value="Unassembled WGS sequence"/>
</dbReference>
<dbReference type="VEuPathDB" id="VectorBase:HLOH_051008"/>
<evidence type="ECO:0000313" key="6">
    <source>
        <dbReference type="Proteomes" id="UP000821853"/>
    </source>
</evidence>
<dbReference type="InterPro" id="IPR009057">
    <property type="entry name" value="Homeodomain-like_sf"/>
</dbReference>
<dbReference type="PROSITE" id="PS51253">
    <property type="entry name" value="HTH_CENPB"/>
    <property type="match status" value="1"/>
</dbReference>
<dbReference type="EMBL" id="JABSTR010000273">
    <property type="protein sequence ID" value="KAH9382753.1"/>
    <property type="molecule type" value="Genomic_DNA"/>
</dbReference>
<keyword evidence="2" id="KW-0238">DNA-binding</keyword>
<proteinExistence type="predicted"/>
<evidence type="ECO:0000256" key="1">
    <source>
        <dbReference type="ARBA" id="ARBA00004123"/>
    </source>
</evidence>
<sequence>MPDTKAKAGQSRHSSARHARTLSFEDAEKAVYKYFIDIGTRNILVSRPMLQAKAKDFTFLLGGENVPANDGWPRSFKGRYNIVRKATSGQCEDRNAAGGATVQAPFVDLDQPGPQHSPAGIQTPEFPPAQLEAVVQALTANGAFTAAIMSRVFATPASATAKLEDVIMVPQATEPQ</sequence>
<feature type="region of interest" description="Disordered" evidence="3">
    <location>
        <begin position="1"/>
        <end position="20"/>
    </location>
</feature>
<evidence type="ECO:0000259" key="4">
    <source>
        <dbReference type="PROSITE" id="PS51253"/>
    </source>
</evidence>
<dbReference type="GO" id="GO:0003677">
    <property type="term" value="F:DNA binding"/>
    <property type="evidence" value="ECO:0007669"/>
    <property type="project" value="UniProtKB-KW"/>
</dbReference>
<organism evidence="5 6">
    <name type="scientific">Haemaphysalis longicornis</name>
    <name type="common">Bush tick</name>
    <dbReference type="NCBI Taxonomy" id="44386"/>
    <lineage>
        <taxon>Eukaryota</taxon>
        <taxon>Metazoa</taxon>
        <taxon>Ecdysozoa</taxon>
        <taxon>Arthropoda</taxon>
        <taxon>Chelicerata</taxon>
        <taxon>Arachnida</taxon>
        <taxon>Acari</taxon>
        <taxon>Parasitiformes</taxon>
        <taxon>Ixodida</taxon>
        <taxon>Ixodoidea</taxon>
        <taxon>Ixodidae</taxon>
        <taxon>Haemaphysalinae</taxon>
        <taxon>Haemaphysalis</taxon>
    </lineage>
</organism>